<organism evidence="3 4">
    <name type="scientific">Histidinibacterium lentulum</name>
    <dbReference type="NCBI Taxonomy" id="2480588"/>
    <lineage>
        <taxon>Bacteria</taxon>
        <taxon>Pseudomonadati</taxon>
        <taxon>Pseudomonadota</taxon>
        <taxon>Alphaproteobacteria</taxon>
        <taxon>Rhodobacterales</taxon>
        <taxon>Paracoccaceae</taxon>
        <taxon>Histidinibacterium</taxon>
    </lineage>
</organism>
<accession>A0A3N2QTE7</accession>
<name>A0A3N2QTE7_9RHOB</name>
<evidence type="ECO:0000313" key="3">
    <source>
        <dbReference type="EMBL" id="ROT98496.1"/>
    </source>
</evidence>
<reference evidence="3 4" key="1">
    <citation type="submission" date="2018-10" db="EMBL/GenBank/DDBJ databases">
        <title>Histidinibacterium lentulum gen. nov., sp. nov., a marine bacterium from the culture broth of Picochlorum sp. 122.</title>
        <authorList>
            <person name="Wang G."/>
        </authorList>
    </citation>
    <scope>NUCLEOTIDE SEQUENCE [LARGE SCALE GENOMIC DNA]</scope>
    <source>
        <strain evidence="3 4">B17</strain>
    </source>
</reference>
<dbReference type="InterPro" id="IPR009875">
    <property type="entry name" value="PilZ_domain"/>
</dbReference>
<gene>
    <name evidence="3" type="ORF">EAT49_16265</name>
</gene>
<feature type="domain" description="PilZ" evidence="2">
    <location>
        <begin position="21"/>
        <end position="112"/>
    </location>
</feature>
<dbReference type="RefSeq" id="WP_123643364.1">
    <property type="nucleotide sequence ID" value="NZ_ML119089.1"/>
</dbReference>
<dbReference type="GO" id="GO:0035438">
    <property type="term" value="F:cyclic-di-GMP binding"/>
    <property type="evidence" value="ECO:0007669"/>
    <property type="project" value="InterPro"/>
</dbReference>
<dbReference type="Pfam" id="PF07238">
    <property type="entry name" value="PilZ"/>
    <property type="match status" value="1"/>
</dbReference>
<evidence type="ECO:0000313" key="4">
    <source>
        <dbReference type="Proteomes" id="UP000268016"/>
    </source>
</evidence>
<comment type="caution">
    <text evidence="3">The sequence shown here is derived from an EMBL/GenBank/DDBJ whole genome shotgun (WGS) entry which is preliminary data.</text>
</comment>
<dbReference type="SUPFAM" id="SSF141371">
    <property type="entry name" value="PilZ domain-like"/>
    <property type="match status" value="1"/>
</dbReference>
<feature type="region of interest" description="Disordered" evidence="1">
    <location>
        <begin position="1"/>
        <end position="20"/>
    </location>
</feature>
<dbReference type="OrthoDB" id="7210926at2"/>
<dbReference type="AlphaFoldDB" id="A0A3N2QTE7"/>
<evidence type="ECO:0000259" key="2">
    <source>
        <dbReference type="Pfam" id="PF07238"/>
    </source>
</evidence>
<protein>
    <submittedName>
        <fullName evidence="3">PilZ domain-containing protein</fullName>
    </submittedName>
</protein>
<proteinExistence type="predicted"/>
<keyword evidence="4" id="KW-1185">Reference proteome</keyword>
<dbReference type="EMBL" id="RDRB01000009">
    <property type="protein sequence ID" value="ROT98496.1"/>
    <property type="molecule type" value="Genomic_DNA"/>
</dbReference>
<sequence>MARGYDAGNPPAGTGTPDPVRRLHVRAPLDALGELTRDHDLLIAVVTDLSAGGARLRLHDAASSRFFGEGWTISSPIFGRLPVDIRWRRLDEAGVSFPIPRDRRIALDRLVRALLRHGAGLSADGAPLRYFASGR</sequence>
<evidence type="ECO:0000256" key="1">
    <source>
        <dbReference type="SAM" id="MobiDB-lite"/>
    </source>
</evidence>
<dbReference type="Proteomes" id="UP000268016">
    <property type="component" value="Unassembled WGS sequence"/>
</dbReference>